<dbReference type="GO" id="GO:0016020">
    <property type="term" value="C:membrane"/>
    <property type="evidence" value="ECO:0007669"/>
    <property type="project" value="UniProtKB-SubCell"/>
</dbReference>
<dbReference type="InterPro" id="IPR023352">
    <property type="entry name" value="MAPEG-like_dom_sf"/>
</dbReference>
<protein>
    <submittedName>
        <fullName evidence="6">MAPEG family protein</fullName>
    </submittedName>
</protein>
<dbReference type="Proteomes" id="UP000049983">
    <property type="component" value="Unassembled WGS sequence"/>
</dbReference>
<dbReference type="STRING" id="311410.LA5095_04599"/>
<gene>
    <name evidence="6" type="ORF">LA5096_01578</name>
</gene>
<reference evidence="7" key="1">
    <citation type="submission" date="2015-07" db="EMBL/GenBank/DDBJ databases">
        <authorList>
            <person name="Rodrigo-Torres Lidia"/>
            <person name="Arahal R.David."/>
        </authorList>
    </citation>
    <scope>NUCLEOTIDE SEQUENCE [LARGE SCALE GENOMIC DNA]</scope>
    <source>
        <strain evidence="7">CECT 5096</strain>
    </source>
</reference>
<dbReference type="AlphaFoldDB" id="A0A0M6ZGG9"/>
<comment type="subcellular location">
    <subcellularLocation>
        <location evidence="1">Membrane</location>
    </subcellularLocation>
</comment>
<keyword evidence="2 5" id="KW-0812">Transmembrane</keyword>
<dbReference type="SUPFAM" id="SSF161084">
    <property type="entry name" value="MAPEG domain-like"/>
    <property type="match status" value="1"/>
</dbReference>
<dbReference type="RefSeq" id="WP_055119226.1">
    <property type="nucleotide sequence ID" value="NZ_CANKXR010000006.1"/>
</dbReference>
<dbReference type="GeneID" id="97668997"/>
<dbReference type="OrthoDB" id="513661at2"/>
<proteinExistence type="predicted"/>
<evidence type="ECO:0000256" key="3">
    <source>
        <dbReference type="ARBA" id="ARBA00022989"/>
    </source>
</evidence>
<organism evidence="6 7">
    <name type="scientific">Roseibium album</name>
    <dbReference type="NCBI Taxonomy" id="311410"/>
    <lineage>
        <taxon>Bacteria</taxon>
        <taxon>Pseudomonadati</taxon>
        <taxon>Pseudomonadota</taxon>
        <taxon>Alphaproteobacteria</taxon>
        <taxon>Hyphomicrobiales</taxon>
        <taxon>Stappiaceae</taxon>
        <taxon>Roseibium</taxon>
    </lineage>
</organism>
<dbReference type="InterPro" id="IPR001129">
    <property type="entry name" value="Membr-assoc_MAPEG"/>
</dbReference>
<evidence type="ECO:0000256" key="2">
    <source>
        <dbReference type="ARBA" id="ARBA00022692"/>
    </source>
</evidence>
<keyword evidence="7" id="KW-1185">Reference proteome</keyword>
<name>A0A0M6ZGG9_9HYPH</name>
<dbReference type="Pfam" id="PF01124">
    <property type="entry name" value="MAPEG"/>
    <property type="match status" value="1"/>
</dbReference>
<evidence type="ECO:0000256" key="5">
    <source>
        <dbReference type="SAM" id="Phobius"/>
    </source>
</evidence>
<dbReference type="Gene3D" id="1.20.120.550">
    <property type="entry name" value="Membrane associated eicosanoid/glutathione metabolism-like domain"/>
    <property type="match status" value="1"/>
</dbReference>
<sequence length="125" mass="14189">MPIAIWCILAAAILPVLSIFPAKLSKDYDNENPRNPDFWRDGFRARAQAAQVNGFEAFPFFAIAVFVAMSQGASLYWIDQLAVLFVLLRLIYVFCYWTDRATPRSIAWLASFITIVALFTSSLWS</sequence>
<evidence type="ECO:0000313" key="6">
    <source>
        <dbReference type="EMBL" id="CTQ67820.1"/>
    </source>
</evidence>
<feature type="transmembrane region" description="Helical" evidence="5">
    <location>
        <begin position="75"/>
        <end position="94"/>
    </location>
</feature>
<evidence type="ECO:0000256" key="1">
    <source>
        <dbReference type="ARBA" id="ARBA00004370"/>
    </source>
</evidence>
<dbReference type="PANTHER" id="PTHR35371">
    <property type="entry name" value="INNER MEMBRANE PROTEIN"/>
    <property type="match status" value="1"/>
</dbReference>
<keyword evidence="3 5" id="KW-1133">Transmembrane helix</keyword>
<dbReference type="PANTHER" id="PTHR35371:SF1">
    <property type="entry name" value="BLR7753 PROTEIN"/>
    <property type="match status" value="1"/>
</dbReference>
<evidence type="ECO:0000256" key="4">
    <source>
        <dbReference type="ARBA" id="ARBA00023136"/>
    </source>
</evidence>
<keyword evidence="4 5" id="KW-0472">Membrane</keyword>
<feature type="transmembrane region" description="Helical" evidence="5">
    <location>
        <begin position="106"/>
        <end position="124"/>
    </location>
</feature>
<dbReference type="EMBL" id="CXWC01000003">
    <property type="protein sequence ID" value="CTQ67820.1"/>
    <property type="molecule type" value="Genomic_DNA"/>
</dbReference>
<accession>A0A0M6ZGG9</accession>
<evidence type="ECO:0000313" key="7">
    <source>
        <dbReference type="Proteomes" id="UP000049983"/>
    </source>
</evidence>